<reference evidence="12" key="1">
    <citation type="submission" date="2022-06" db="EMBL/GenBank/DDBJ databases">
        <title>Sneathiella actinostolidae sp. nov., isolated from a sea anemonein the Western Pacific Ocean.</title>
        <authorList>
            <person name="Wei M.J."/>
        </authorList>
    </citation>
    <scope>NUCLEOTIDE SEQUENCE</scope>
    <source>
        <strain evidence="12">PHK-P5</strain>
    </source>
</reference>
<feature type="binding site" evidence="8">
    <location>
        <begin position="119"/>
        <end position="122"/>
    </location>
    <ligand>
        <name>GTP</name>
        <dbReference type="ChEBI" id="CHEBI:37565"/>
        <label>1</label>
    </ligand>
</feature>
<dbReference type="CDD" id="cd01895">
    <property type="entry name" value="EngA2"/>
    <property type="match status" value="1"/>
</dbReference>
<dbReference type="InterPro" id="IPR016484">
    <property type="entry name" value="GTPase_Der"/>
</dbReference>
<comment type="similarity">
    <text evidence="1 8 9 10">Belongs to the TRAFAC class TrmE-Era-EngA-EngB-Septin-like GTPase superfamily. EngA (Der) GTPase family.</text>
</comment>
<sequence>MSFTVAIIGRPNVGKSTLFNRLVGKKLALVDDTPGVTRDRREGDARIGSLKFKIIDTAGLEESFDDSLEGRMRRQTEIALDEADVALMLIDARAGVTPLDKHFANWLRKIKIPVILLANKCEGKSGEPGLYESFALGLGEPIQLSAEHGEGMGELFDALLPFEKTDENNPDDEEPRPLQLAIVGRPNAGKSTLVNHLIGEDRMLTGPEAGVTRDAIAVEWEFDGQPIKLVDTAGLRRRARVQKKLEKLSVADSLRVIKMAEIVVLLVDAEETFEKQDLTIASHVIEEGRALVLAVNKWDAVKDRPGTMKLIRDRLSISLPQVKGIPVVTLSALTGRGVEKLLPTVLDVYELWNKRVSTSQLNRWLEVMLEQHPPPMAKGRRLKVRYMTQIKARPPTFSLFMSSRGELPESYIRYLVNGLRQDFNWPAVPIRLYTRTGKNPYVDKD</sequence>
<gene>
    <name evidence="8 12" type="primary">der</name>
    <name evidence="12" type="ORF">NBZ79_12550</name>
</gene>
<dbReference type="PROSITE" id="PS51712">
    <property type="entry name" value="G_ENGA"/>
    <property type="match status" value="2"/>
</dbReference>
<keyword evidence="12" id="KW-0378">Hydrolase</keyword>
<name>A0ABY4W1N9_9PROT</name>
<dbReference type="PANTHER" id="PTHR43834:SF6">
    <property type="entry name" value="GTPASE DER"/>
    <property type="match status" value="1"/>
</dbReference>
<keyword evidence="5 8" id="KW-0547">Nucleotide-binding</keyword>
<proteinExistence type="inferred from homology"/>
<keyword evidence="6 8" id="KW-0342">GTP-binding</keyword>
<dbReference type="PIRSF" id="PIRSF006485">
    <property type="entry name" value="GTP-binding_EngA"/>
    <property type="match status" value="1"/>
</dbReference>
<dbReference type="Proteomes" id="UP001056291">
    <property type="component" value="Chromosome"/>
</dbReference>
<evidence type="ECO:0000256" key="3">
    <source>
        <dbReference type="ARBA" id="ARBA00022517"/>
    </source>
</evidence>
<dbReference type="GO" id="GO:0016787">
    <property type="term" value="F:hydrolase activity"/>
    <property type="evidence" value="ECO:0007669"/>
    <property type="project" value="UniProtKB-KW"/>
</dbReference>
<dbReference type="InterPro" id="IPR031166">
    <property type="entry name" value="G_ENGA"/>
</dbReference>
<dbReference type="EMBL" id="CP098747">
    <property type="protein sequence ID" value="USG60008.1"/>
    <property type="molecule type" value="Genomic_DNA"/>
</dbReference>
<dbReference type="Pfam" id="PF14714">
    <property type="entry name" value="KH_dom-like"/>
    <property type="match status" value="1"/>
</dbReference>
<dbReference type="Pfam" id="PF01926">
    <property type="entry name" value="MMR_HSR1"/>
    <property type="match status" value="2"/>
</dbReference>
<evidence type="ECO:0000256" key="2">
    <source>
        <dbReference type="ARBA" id="ARBA00020953"/>
    </source>
</evidence>
<dbReference type="InterPro" id="IPR027417">
    <property type="entry name" value="P-loop_NTPase"/>
</dbReference>
<evidence type="ECO:0000256" key="8">
    <source>
        <dbReference type="HAMAP-Rule" id="MF_00195"/>
    </source>
</evidence>
<organism evidence="12 13">
    <name type="scientific">Sneathiella marina</name>
    <dbReference type="NCBI Taxonomy" id="2950108"/>
    <lineage>
        <taxon>Bacteria</taxon>
        <taxon>Pseudomonadati</taxon>
        <taxon>Pseudomonadota</taxon>
        <taxon>Alphaproteobacteria</taxon>
        <taxon>Sneathiellales</taxon>
        <taxon>Sneathiellaceae</taxon>
        <taxon>Sneathiella</taxon>
    </lineage>
</organism>
<keyword evidence="13" id="KW-1185">Reference proteome</keyword>
<evidence type="ECO:0000256" key="9">
    <source>
        <dbReference type="PROSITE-ProRule" id="PRU01049"/>
    </source>
</evidence>
<keyword evidence="3 8" id="KW-0690">Ribosome biogenesis</keyword>
<dbReference type="NCBIfam" id="TIGR03594">
    <property type="entry name" value="GTPase_EngA"/>
    <property type="match status" value="1"/>
</dbReference>
<comment type="function">
    <text evidence="8 10">GTPase that plays an essential role in the late steps of ribosome biogenesis.</text>
</comment>
<feature type="binding site" evidence="8">
    <location>
        <begin position="296"/>
        <end position="299"/>
    </location>
    <ligand>
        <name>GTP</name>
        <dbReference type="ChEBI" id="CHEBI:37565"/>
        <label>2</label>
    </ligand>
</feature>
<dbReference type="InterPro" id="IPR005225">
    <property type="entry name" value="Small_GTP-bd"/>
</dbReference>
<dbReference type="Gene3D" id="3.30.300.20">
    <property type="match status" value="1"/>
</dbReference>
<feature type="domain" description="EngA-type G" evidence="11">
    <location>
        <begin position="178"/>
        <end position="353"/>
    </location>
</feature>
<evidence type="ECO:0000256" key="5">
    <source>
        <dbReference type="ARBA" id="ARBA00022741"/>
    </source>
</evidence>
<evidence type="ECO:0000313" key="12">
    <source>
        <dbReference type="EMBL" id="USG60008.1"/>
    </source>
</evidence>
<keyword evidence="4 10" id="KW-0677">Repeat</keyword>
<dbReference type="InterPro" id="IPR015946">
    <property type="entry name" value="KH_dom-like_a/b"/>
</dbReference>
<dbReference type="InterPro" id="IPR006073">
    <property type="entry name" value="GTP-bd"/>
</dbReference>
<dbReference type="InterPro" id="IPR032859">
    <property type="entry name" value="KH_dom-like"/>
</dbReference>
<evidence type="ECO:0000259" key="11">
    <source>
        <dbReference type="PROSITE" id="PS51712"/>
    </source>
</evidence>
<feature type="binding site" evidence="8">
    <location>
        <begin position="184"/>
        <end position="191"/>
    </location>
    <ligand>
        <name>GTP</name>
        <dbReference type="ChEBI" id="CHEBI:37565"/>
        <label>2</label>
    </ligand>
</feature>
<dbReference type="CDD" id="cd01894">
    <property type="entry name" value="EngA1"/>
    <property type="match status" value="1"/>
</dbReference>
<evidence type="ECO:0000256" key="7">
    <source>
        <dbReference type="ARBA" id="ARBA00032345"/>
    </source>
</evidence>
<dbReference type="RefSeq" id="WP_251932806.1">
    <property type="nucleotide sequence ID" value="NZ_CP098747.1"/>
</dbReference>
<dbReference type="Gene3D" id="3.40.50.300">
    <property type="entry name" value="P-loop containing nucleotide triphosphate hydrolases"/>
    <property type="match status" value="2"/>
</dbReference>
<evidence type="ECO:0000313" key="13">
    <source>
        <dbReference type="Proteomes" id="UP001056291"/>
    </source>
</evidence>
<accession>A0ABY4W1N9</accession>
<feature type="domain" description="EngA-type G" evidence="11">
    <location>
        <begin position="3"/>
        <end position="167"/>
    </location>
</feature>
<dbReference type="PANTHER" id="PTHR43834">
    <property type="entry name" value="GTPASE DER"/>
    <property type="match status" value="1"/>
</dbReference>
<evidence type="ECO:0000256" key="4">
    <source>
        <dbReference type="ARBA" id="ARBA00022737"/>
    </source>
</evidence>
<dbReference type="NCBIfam" id="TIGR00231">
    <property type="entry name" value="small_GTP"/>
    <property type="match status" value="2"/>
</dbReference>
<protein>
    <recommendedName>
        <fullName evidence="2 8">GTPase Der</fullName>
    </recommendedName>
    <alternativeName>
        <fullName evidence="7 8">GTP-binding protein EngA</fullName>
    </alternativeName>
</protein>
<feature type="binding site" evidence="8">
    <location>
        <begin position="56"/>
        <end position="60"/>
    </location>
    <ligand>
        <name>GTP</name>
        <dbReference type="ChEBI" id="CHEBI:37565"/>
        <label>1</label>
    </ligand>
</feature>
<dbReference type="SUPFAM" id="SSF52540">
    <property type="entry name" value="P-loop containing nucleoside triphosphate hydrolases"/>
    <property type="match status" value="2"/>
</dbReference>
<evidence type="ECO:0000256" key="1">
    <source>
        <dbReference type="ARBA" id="ARBA00008279"/>
    </source>
</evidence>
<dbReference type="HAMAP" id="MF_00195">
    <property type="entry name" value="GTPase_Der"/>
    <property type="match status" value="1"/>
</dbReference>
<evidence type="ECO:0000256" key="10">
    <source>
        <dbReference type="RuleBase" id="RU004481"/>
    </source>
</evidence>
<evidence type="ECO:0000256" key="6">
    <source>
        <dbReference type="ARBA" id="ARBA00023134"/>
    </source>
</evidence>
<feature type="binding site" evidence="8">
    <location>
        <begin position="9"/>
        <end position="16"/>
    </location>
    <ligand>
        <name>GTP</name>
        <dbReference type="ChEBI" id="CHEBI:37565"/>
        <label>1</label>
    </ligand>
</feature>
<feature type="binding site" evidence="8">
    <location>
        <begin position="231"/>
        <end position="235"/>
    </location>
    <ligand>
        <name>GTP</name>
        <dbReference type="ChEBI" id="CHEBI:37565"/>
        <label>2</label>
    </ligand>
</feature>
<comment type="subunit">
    <text evidence="8">Associates with the 50S ribosomal subunit.</text>
</comment>